<reference evidence="3" key="1">
    <citation type="submission" date="2016-10" db="EMBL/GenBank/DDBJ databases">
        <authorList>
            <person name="Varghese N."/>
            <person name="Submissions S."/>
        </authorList>
    </citation>
    <scope>NUCLEOTIDE SEQUENCE [LARGE SCALE GENOMIC DNA]</scope>
    <source>
        <strain evidence="3">BS3775</strain>
    </source>
</reference>
<dbReference type="RefSeq" id="WP_174552475.1">
    <property type="nucleotide sequence ID" value="NZ_FNKJ01000003.1"/>
</dbReference>
<dbReference type="Proteomes" id="UP000199570">
    <property type="component" value="Unassembled WGS sequence"/>
</dbReference>
<evidence type="ECO:0000313" key="2">
    <source>
        <dbReference type="EMBL" id="SDQ87898.1"/>
    </source>
</evidence>
<feature type="region of interest" description="Disordered" evidence="1">
    <location>
        <begin position="1"/>
        <end position="20"/>
    </location>
</feature>
<evidence type="ECO:0000313" key="3">
    <source>
        <dbReference type="Proteomes" id="UP000199570"/>
    </source>
</evidence>
<organism evidence="2 3">
    <name type="scientific">Pseudomonas moorei</name>
    <dbReference type="NCBI Taxonomy" id="395599"/>
    <lineage>
        <taxon>Bacteria</taxon>
        <taxon>Pseudomonadati</taxon>
        <taxon>Pseudomonadota</taxon>
        <taxon>Gammaproteobacteria</taxon>
        <taxon>Pseudomonadales</taxon>
        <taxon>Pseudomonadaceae</taxon>
        <taxon>Pseudomonas</taxon>
    </lineage>
</organism>
<accession>A0A1H1EHB1</accession>
<sequence length="75" mass="8299">MAKPTETPATDEHTVIEPTPEFSTFRDTVYTSRVLIVPETGRTLTVAQGQVQVKTADVEAITFLKSHPDLQSLKE</sequence>
<protein>
    <submittedName>
        <fullName evidence="2">Uncharacterized protein</fullName>
    </submittedName>
</protein>
<proteinExistence type="predicted"/>
<evidence type="ECO:0000256" key="1">
    <source>
        <dbReference type="SAM" id="MobiDB-lite"/>
    </source>
</evidence>
<dbReference type="EMBL" id="FNKJ01000003">
    <property type="protein sequence ID" value="SDQ87898.1"/>
    <property type="molecule type" value="Genomic_DNA"/>
</dbReference>
<gene>
    <name evidence="2" type="ORF">SAMN04490195_2192</name>
</gene>
<dbReference type="AlphaFoldDB" id="A0A1H1EHB1"/>
<name>A0A1H1EHB1_9PSED</name>
<keyword evidence="3" id="KW-1185">Reference proteome</keyword>